<keyword evidence="3" id="KW-1185">Reference proteome</keyword>
<feature type="domain" description="Transcription regulator PadR N-terminal" evidence="1">
    <location>
        <begin position="18"/>
        <end position="90"/>
    </location>
</feature>
<evidence type="ECO:0000313" key="3">
    <source>
        <dbReference type="Proteomes" id="UP000192569"/>
    </source>
</evidence>
<dbReference type="Gene3D" id="1.10.10.10">
    <property type="entry name" value="Winged helix-like DNA-binding domain superfamily/Winged helix DNA-binding domain"/>
    <property type="match status" value="1"/>
</dbReference>
<dbReference type="PANTHER" id="PTHR33169">
    <property type="entry name" value="PADR-FAMILY TRANSCRIPTIONAL REGULATOR"/>
    <property type="match status" value="1"/>
</dbReference>
<dbReference type="InterPro" id="IPR036390">
    <property type="entry name" value="WH_DNA-bd_sf"/>
</dbReference>
<dbReference type="InterPro" id="IPR052509">
    <property type="entry name" value="Metal_resp_DNA-bind_regulator"/>
</dbReference>
<accession>A0A1W1VZI2</accession>
<dbReference type="EMBL" id="LT838272">
    <property type="protein sequence ID" value="SMB98521.1"/>
    <property type="molecule type" value="Genomic_DNA"/>
</dbReference>
<evidence type="ECO:0000259" key="1">
    <source>
        <dbReference type="Pfam" id="PF03551"/>
    </source>
</evidence>
<protein>
    <submittedName>
        <fullName evidence="2">Transcriptional regulator, PadR family</fullName>
    </submittedName>
</protein>
<dbReference type="Proteomes" id="UP000192569">
    <property type="component" value="Chromosome I"/>
</dbReference>
<dbReference type="AlphaFoldDB" id="A0A1W1VZI2"/>
<dbReference type="RefSeq" id="WP_084665922.1">
    <property type="nucleotide sequence ID" value="NZ_LT838272.1"/>
</dbReference>
<sequence length="121" mass="14115">MCQCHEHGSRFPLIQPCLLLLLYEKPTHGYELIEKLMELGFDQCLDATTVYRNLRRMEEEGLVTSQWNTQGPGPARRLYQLTPEGEDLLHSWASAIRRKKETLEKFLNKYNQHFPPKGGEV</sequence>
<dbReference type="PANTHER" id="PTHR33169:SF14">
    <property type="entry name" value="TRANSCRIPTIONAL REGULATOR RV3488"/>
    <property type="match status" value="1"/>
</dbReference>
<evidence type="ECO:0000313" key="2">
    <source>
        <dbReference type="EMBL" id="SMB98521.1"/>
    </source>
</evidence>
<dbReference type="SUPFAM" id="SSF46785">
    <property type="entry name" value="Winged helix' DNA-binding domain"/>
    <property type="match status" value="1"/>
</dbReference>
<dbReference type="STRING" id="698762.SAMN00808754_2384"/>
<dbReference type="InterPro" id="IPR005149">
    <property type="entry name" value="Tscrpt_reg_PadR_N"/>
</dbReference>
<reference evidence="2 3" key="1">
    <citation type="submission" date="2017-04" db="EMBL/GenBank/DDBJ databases">
        <authorList>
            <person name="Afonso C.L."/>
            <person name="Miller P.J."/>
            <person name="Scott M.A."/>
            <person name="Spackman E."/>
            <person name="Goraichik I."/>
            <person name="Dimitrov K.M."/>
            <person name="Suarez D.L."/>
            <person name="Swayne D.E."/>
        </authorList>
    </citation>
    <scope>NUCLEOTIDE SEQUENCE [LARGE SCALE GENOMIC DNA]</scope>
    <source>
        <strain evidence="2 3">ToBE</strain>
    </source>
</reference>
<dbReference type="OrthoDB" id="9808017at2"/>
<gene>
    <name evidence="2" type="ORF">SAMN00808754_2384</name>
</gene>
<proteinExistence type="predicted"/>
<dbReference type="InterPro" id="IPR036388">
    <property type="entry name" value="WH-like_DNA-bd_sf"/>
</dbReference>
<dbReference type="Pfam" id="PF03551">
    <property type="entry name" value="PadR"/>
    <property type="match status" value="1"/>
</dbReference>
<organism evidence="2 3">
    <name type="scientific">Thermanaeromonas toyohensis ToBE</name>
    <dbReference type="NCBI Taxonomy" id="698762"/>
    <lineage>
        <taxon>Bacteria</taxon>
        <taxon>Bacillati</taxon>
        <taxon>Bacillota</taxon>
        <taxon>Clostridia</taxon>
        <taxon>Neomoorellales</taxon>
        <taxon>Neomoorellaceae</taxon>
        <taxon>Thermanaeromonas</taxon>
    </lineage>
</organism>
<name>A0A1W1VZI2_9FIRM</name>